<dbReference type="AlphaFoldDB" id="A0A7S8EA36"/>
<reference evidence="2 3" key="1">
    <citation type="submission" date="2020-02" db="EMBL/GenBank/DDBJ databases">
        <authorList>
            <person name="Zheng R.K."/>
            <person name="Sun C.M."/>
        </authorList>
    </citation>
    <scope>NUCLEOTIDE SEQUENCE [LARGE SCALE GENOMIC DNA]</scope>
    <source>
        <strain evidence="3">rifampicinis</strain>
    </source>
</reference>
<dbReference type="Proteomes" id="UP000594468">
    <property type="component" value="Chromosome"/>
</dbReference>
<keyword evidence="1" id="KW-0812">Transmembrane</keyword>
<name>A0A7S8EA36_9CHLR</name>
<gene>
    <name evidence="2" type="ORF">G4Y79_02060</name>
</gene>
<feature type="transmembrane region" description="Helical" evidence="1">
    <location>
        <begin position="89"/>
        <end position="113"/>
    </location>
</feature>
<dbReference type="RefSeq" id="WP_195171249.1">
    <property type="nucleotide sequence ID" value="NZ_CP062983.1"/>
</dbReference>
<evidence type="ECO:0000256" key="1">
    <source>
        <dbReference type="SAM" id="Phobius"/>
    </source>
</evidence>
<evidence type="ECO:0000313" key="2">
    <source>
        <dbReference type="EMBL" id="QPC83182.1"/>
    </source>
</evidence>
<keyword evidence="1" id="KW-1133">Transmembrane helix</keyword>
<evidence type="ECO:0008006" key="4">
    <source>
        <dbReference type="Google" id="ProtNLM"/>
    </source>
</evidence>
<feature type="transmembrane region" description="Helical" evidence="1">
    <location>
        <begin position="12"/>
        <end position="33"/>
    </location>
</feature>
<proteinExistence type="predicted"/>
<accession>A0A7S8EA36</accession>
<dbReference type="EMBL" id="CP062983">
    <property type="protein sequence ID" value="QPC83182.1"/>
    <property type="molecule type" value="Genomic_DNA"/>
</dbReference>
<dbReference type="KEGG" id="pmet:G4Y79_02060"/>
<organism evidence="2 3">
    <name type="scientific">Phototrophicus methaneseepsis</name>
    <dbReference type="NCBI Taxonomy" id="2710758"/>
    <lineage>
        <taxon>Bacteria</taxon>
        <taxon>Bacillati</taxon>
        <taxon>Chloroflexota</taxon>
        <taxon>Candidatus Thermofontia</taxon>
        <taxon>Phototrophicales</taxon>
        <taxon>Phototrophicaceae</taxon>
        <taxon>Phototrophicus</taxon>
    </lineage>
</organism>
<keyword evidence="3" id="KW-1185">Reference proteome</keyword>
<dbReference type="PROSITE" id="PS51257">
    <property type="entry name" value="PROKAR_LIPOPROTEIN"/>
    <property type="match status" value="1"/>
</dbReference>
<protein>
    <recommendedName>
        <fullName evidence="4">DUF2784 domain-containing protein</fullName>
    </recommendedName>
</protein>
<evidence type="ECO:0000313" key="3">
    <source>
        <dbReference type="Proteomes" id="UP000594468"/>
    </source>
</evidence>
<keyword evidence="1" id="KW-0472">Membrane</keyword>
<sequence>MSRARVLFLIKSFHSVAFLLISACILYMLYAGLTGQLTPFLPVAIGIVVAEITVYTLNGFHCPLTALARRYGDVDGHDYIADIFLPTWFIPWVVPFCTSLVIIASIALAFTWWRLH</sequence>